<protein>
    <recommendedName>
        <fullName evidence="3">RWD domain-containing protein 3</fullName>
    </recommendedName>
</protein>
<keyword evidence="5" id="KW-0539">Nucleus</keyword>
<dbReference type="GO" id="GO:0033235">
    <property type="term" value="P:positive regulation of protein sumoylation"/>
    <property type="evidence" value="ECO:0007669"/>
    <property type="project" value="InterPro"/>
</dbReference>
<dbReference type="GO" id="GO:0005634">
    <property type="term" value="C:nucleus"/>
    <property type="evidence" value="ECO:0007669"/>
    <property type="project" value="UniProtKB-SubCell"/>
</dbReference>
<dbReference type="AlphaFoldDB" id="A0AAJ7TF19"/>
<dbReference type="InterPro" id="IPR006575">
    <property type="entry name" value="RWD_dom"/>
</dbReference>
<sequence length="292" mass="32562">MSGGVVQEEVAVLEAIYCAKGELEVRERSVTNGITLALNICCESRGVRYPLRTLIRLPPGYPTRQHLDVVSLHVDGAASSAALTREQCRTLLHNIRQRAFALPPQPAVHDLASWLQQNFETLLHVGGVTITAEQEEYGKHLCSEAASPGNKDGNISAKDLEVKGTVALLRLDHMRARARYTRTIEGWVAKLGLMGRLLFYNKLILVLLQGSLCSIREYIVLQKTSKVDVDSSGKRCKEKMMSVLWEGTMSTRQYRFSDFCVLEISSTNELGKVFEEAQLGELYHQCVMPTLP</sequence>
<dbReference type="InterPro" id="IPR038840">
    <property type="entry name" value="RWDD3"/>
</dbReference>
<feature type="domain" description="RWD" evidence="6">
    <location>
        <begin position="8"/>
        <end position="122"/>
    </location>
</feature>
<comment type="subcellular location">
    <subcellularLocation>
        <location evidence="2">Cytoplasm</location>
    </subcellularLocation>
    <subcellularLocation>
        <location evidence="1">Nucleus</location>
    </subcellularLocation>
</comment>
<evidence type="ECO:0000256" key="5">
    <source>
        <dbReference type="ARBA" id="ARBA00023242"/>
    </source>
</evidence>
<dbReference type="GO" id="GO:1902073">
    <property type="term" value="P:positive regulation of hypoxia-inducible factor-1alpha signaling pathway"/>
    <property type="evidence" value="ECO:0007669"/>
    <property type="project" value="InterPro"/>
</dbReference>
<reference evidence="8" key="1">
    <citation type="submission" date="2025-08" db="UniProtKB">
        <authorList>
            <consortium name="RefSeq"/>
        </authorList>
    </citation>
    <scope>IDENTIFICATION</scope>
    <source>
        <tissue evidence="8">Sperm</tissue>
    </source>
</reference>
<name>A0AAJ7TF19_PETMA</name>
<dbReference type="CDD" id="cd24164">
    <property type="entry name" value="RWDD3_C"/>
    <property type="match status" value="1"/>
</dbReference>
<evidence type="ECO:0000313" key="7">
    <source>
        <dbReference type="Proteomes" id="UP001318040"/>
    </source>
</evidence>
<dbReference type="CTD" id="25950"/>
<dbReference type="Gene3D" id="3.10.110.10">
    <property type="entry name" value="Ubiquitin Conjugating Enzyme"/>
    <property type="match status" value="1"/>
</dbReference>
<dbReference type="Pfam" id="PF05773">
    <property type="entry name" value="RWD"/>
    <property type="match status" value="1"/>
</dbReference>
<evidence type="ECO:0000256" key="2">
    <source>
        <dbReference type="ARBA" id="ARBA00004496"/>
    </source>
</evidence>
<organism evidence="7 8">
    <name type="scientific">Petromyzon marinus</name>
    <name type="common">Sea lamprey</name>
    <dbReference type="NCBI Taxonomy" id="7757"/>
    <lineage>
        <taxon>Eukaryota</taxon>
        <taxon>Metazoa</taxon>
        <taxon>Chordata</taxon>
        <taxon>Craniata</taxon>
        <taxon>Vertebrata</taxon>
        <taxon>Cyclostomata</taxon>
        <taxon>Hyperoartia</taxon>
        <taxon>Petromyzontiformes</taxon>
        <taxon>Petromyzontidae</taxon>
        <taxon>Petromyzon</taxon>
    </lineage>
</organism>
<dbReference type="PROSITE" id="PS50908">
    <property type="entry name" value="RWD"/>
    <property type="match status" value="1"/>
</dbReference>
<evidence type="ECO:0000256" key="4">
    <source>
        <dbReference type="ARBA" id="ARBA00022490"/>
    </source>
</evidence>
<accession>A0AAJ7TF19</accession>
<dbReference type="Proteomes" id="UP001318040">
    <property type="component" value="Chromosome 25"/>
</dbReference>
<dbReference type="KEGG" id="pmrn:116946032"/>
<dbReference type="SUPFAM" id="SSF54495">
    <property type="entry name" value="UBC-like"/>
    <property type="match status" value="1"/>
</dbReference>
<evidence type="ECO:0000256" key="1">
    <source>
        <dbReference type="ARBA" id="ARBA00004123"/>
    </source>
</evidence>
<dbReference type="GeneID" id="116946032"/>
<evidence type="ECO:0000313" key="8">
    <source>
        <dbReference type="RefSeq" id="XP_032816748.1"/>
    </source>
</evidence>
<evidence type="ECO:0000259" key="6">
    <source>
        <dbReference type="PROSITE" id="PS50908"/>
    </source>
</evidence>
<dbReference type="RefSeq" id="XP_032816748.1">
    <property type="nucleotide sequence ID" value="XM_032960857.1"/>
</dbReference>
<proteinExistence type="predicted"/>
<dbReference type="PANTHER" id="PTHR15628:SF1">
    <property type="entry name" value="RWD DOMAIN-CONTAINING PROTEIN 3"/>
    <property type="match status" value="1"/>
</dbReference>
<keyword evidence="4" id="KW-0963">Cytoplasm</keyword>
<gene>
    <name evidence="8" type="primary">RWDD3</name>
</gene>
<dbReference type="GO" id="GO:0005737">
    <property type="term" value="C:cytoplasm"/>
    <property type="evidence" value="ECO:0007669"/>
    <property type="project" value="UniProtKB-SubCell"/>
</dbReference>
<evidence type="ECO:0000256" key="3">
    <source>
        <dbReference type="ARBA" id="ARBA00015444"/>
    </source>
</evidence>
<dbReference type="InterPro" id="IPR016135">
    <property type="entry name" value="UBQ-conjugating_enzyme/RWD"/>
</dbReference>
<keyword evidence="7" id="KW-1185">Reference proteome</keyword>
<dbReference type="PANTHER" id="PTHR15628">
    <property type="entry name" value="RWD DOMAIN-CONTAINING PROTEIN 3"/>
    <property type="match status" value="1"/>
</dbReference>